<dbReference type="SUPFAM" id="SSF57716">
    <property type="entry name" value="Glucocorticoid receptor-like (DNA-binding domain)"/>
    <property type="match status" value="1"/>
</dbReference>
<dbReference type="InterPro" id="IPR006612">
    <property type="entry name" value="THAP_Znf"/>
</dbReference>
<evidence type="ECO:0000256" key="4">
    <source>
        <dbReference type="ARBA" id="ARBA00023125"/>
    </source>
</evidence>
<feature type="compositionally biased region" description="Basic residues" evidence="6">
    <location>
        <begin position="210"/>
        <end position="219"/>
    </location>
</feature>
<feature type="domain" description="THAP-type" evidence="7">
    <location>
        <begin position="1"/>
        <end position="89"/>
    </location>
</feature>
<reference evidence="9" key="1">
    <citation type="submission" date="2025-08" db="UniProtKB">
        <authorList>
            <consortium name="RefSeq"/>
        </authorList>
    </citation>
    <scope>IDENTIFICATION</scope>
</reference>
<proteinExistence type="predicted"/>
<protein>
    <submittedName>
        <fullName evidence="9">Uncharacterized protein LOC106807803</fullName>
    </submittedName>
</protein>
<evidence type="ECO:0000256" key="1">
    <source>
        <dbReference type="ARBA" id="ARBA00022723"/>
    </source>
</evidence>
<keyword evidence="2 5" id="KW-0863">Zinc-finger</keyword>
<feature type="region of interest" description="Disordered" evidence="6">
    <location>
        <begin position="192"/>
        <end position="221"/>
    </location>
</feature>
<keyword evidence="3" id="KW-0862">Zinc</keyword>
<sequence>MKKRCAVVNCMEHLHTDGSREIGLFVVDSNRFERWPILKKYVYKQALSDLETGKRLYLVICSAHFEKKYVRRTPSGSFKVVKGATPTVFTSHTSPSSKRRRSIDIVEPLCADTELEAEKPSNLALLKLTINQPTVLLEPLIKLLASQQAVTVKRVTPSIKHPRRGPTKKPSANQPVVVLERLSEEWQKNVTGVASGPSTSAVTEQSPCTPKKKRVRAKRNPVVARKNPIVSWKKQVRARKDPVVARKKQIVASAGNRWRKTKFARKRRSSGDVSHELTELKERRKRRLAHNEILQIYTSRPQPCESPKPFGDVPLAASVNPVSTFPETARDPNVPKALLSQPSAHDSRLKIYRFGDEGWQCQGAPPDVGKDCATVTPLSRHDDATTLTDALFNELIRNDSVLASQLYDCYQLQRCAVPPRTQAAPHTTQAPPLTTQAPPRPRPKPYQAPPCIPASAGRPPTRIHPHTLSPALRVRLLPLPLTSYSRPVRRPQQPQPVM</sequence>
<evidence type="ECO:0000256" key="5">
    <source>
        <dbReference type="PROSITE-ProRule" id="PRU00309"/>
    </source>
</evidence>
<evidence type="ECO:0000313" key="9">
    <source>
        <dbReference type="RefSeq" id="XP_014665742.1"/>
    </source>
</evidence>
<feature type="compositionally biased region" description="Pro residues" evidence="6">
    <location>
        <begin position="438"/>
        <end position="452"/>
    </location>
</feature>
<evidence type="ECO:0000313" key="8">
    <source>
        <dbReference type="Proteomes" id="UP000695022"/>
    </source>
</evidence>
<gene>
    <name evidence="9" type="primary">LOC106807803</name>
</gene>
<dbReference type="GeneID" id="106807803"/>
<accession>A0ABM1E0M1</accession>
<keyword evidence="1" id="KW-0479">Metal-binding</keyword>
<keyword evidence="4 5" id="KW-0238">DNA-binding</keyword>
<evidence type="ECO:0000256" key="3">
    <source>
        <dbReference type="ARBA" id="ARBA00022833"/>
    </source>
</evidence>
<feature type="compositionally biased region" description="Low complexity" evidence="6">
    <location>
        <begin position="421"/>
        <end position="437"/>
    </location>
</feature>
<keyword evidence="8" id="KW-1185">Reference proteome</keyword>
<organism evidence="8 9">
    <name type="scientific">Priapulus caudatus</name>
    <name type="common">Priapulid worm</name>
    <dbReference type="NCBI Taxonomy" id="37621"/>
    <lineage>
        <taxon>Eukaryota</taxon>
        <taxon>Metazoa</taxon>
        <taxon>Ecdysozoa</taxon>
        <taxon>Scalidophora</taxon>
        <taxon>Priapulida</taxon>
        <taxon>Priapulimorpha</taxon>
        <taxon>Priapulimorphida</taxon>
        <taxon>Priapulidae</taxon>
        <taxon>Priapulus</taxon>
    </lineage>
</organism>
<dbReference type="RefSeq" id="XP_014665742.1">
    <property type="nucleotide sequence ID" value="XM_014810256.1"/>
</dbReference>
<dbReference type="Proteomes" id="UP000695022">
    <property type="component" value="Unplaced"/>
</dbReference>
<name>A0ABM1E0M1_PRICU</name>
<evidence type="ECO:0000256" key="6">
    <source>
        <dbReference type="SAM" id="MobiDB-lite"/>
    </source>
</evidence>
<evidence type="ECO:0000256" key="2">
    <source>
        <dbReference type="ARBA" id="ARBA00022771"/>
    </source>
</evidence>
<evidence type="ECO:0000259" key="7">
    <source>
        <dbReference type="PROSITE" id="PS50950"/>
    </source>
</evidence>
<dbReference type="Pfam" id="PF05485">
    <property type="entry name" value="THAP"/>
    <property type="match status" value="1"/>
</dbReference>
<feature type="compositionally biased region" description="Polar residues" evidence="6">
    <location>
        <begin position="192"/>
        <end position="208"/>
    </location>
</feature>
<feature type="region of interest" description="Disordered" evidence="6">
    <location>
        <begin position="421"/>
        <end position="469"/>
    </location>
</feature>
<dbReference type="SMART" id="SM00980">
    <property type="entry name" value="THAP"/>
    <property type="match status" value="1"/>
</dbReference>
<dbReference type="PROSITE" id="PS50950">
    <property type="entry name" value="ZF_THAP"/>
    <property type="match status" value="1"/>
</dbReference>